<dbReference type="InterPro" id="IPR053142">
    <property type="entry name" value="PchR_regulatory_protein"/>
</dbReference>
<dbReference type="PANTHER" id="PTHR47893:SF1">
    <property type="entry name" value="REGULATORY PROTEIN PCHR"/>
    <property type="match status" value="1"/>
</dbReference>
<proteinExistence type="predicted"/>
<keyword evidence="2" id="KW-0238">DNA-binding</keyword>
<dbReference type="InterPro" id="IPR018062">
    <property type="entry name" value="HTH_AraC-typ_CS"/>
</dbReference>
<protein>
    <submittedName>
        <fullName evidence="6">Helix-turn-helix transcriptional regulator</fullName>
    </submittedName>
</protein>
<keyword evidence="1" id="KW-0805">Transcription regulation</keyword>
<dbReference type="SUPFAM" id="SSF46689">
    <property type="entry name" value="Homeodomain-like"/>
    <property type="match status" value="2"/>
</dbReference>
<feature type="region of interest" description="Disordered" evidence="4">
    <location>
        <begin position="320"/>
        <end position="340"/>
    </location>
</feature>
<evidence type="ECO:0000256" key="2">
    <source>
        <dbReference type="ARBA" id="ARBA00023125"/>
    </source>
</evidence>
<dbReference type="InterPro" id="IPR009057">
    <property type="entry name" value="Homeodomain-like_sf"/>
</dbReference>
<dbReference type="Pfam" id="PF12833">
    <property type="entry name" value="HTH_18"/>
    <property type="match status" value="1"/>
</dbReference>
<dbReference type="RefSeq" id="WP_163493857.1">
    <property type="nucleotide sequence ID" value="NZ_CP048711.1"/>
</dbReference>
<sequence>MGGANQSGHMVLASCETVPPVFTETPLALHPSARGWGKQQQLPSGLLIAYEKFDLDRGFHESYGGDDFLQLHIRLSGQSRIKSQKTIEQTIDSSTFGILIHPNDAEKRHYRSDVGGSHESVTLICNQQMLNDIYRIDPTLNPPEISRFLTGQACDFYLAAMPLKAEMAMAARALLECNIDRSVQHLYVEAKALELLSYSFEILHGMARPASQRHQISARDIRRLREAHELISAHYINPLTIKEIARRVGVNEPKLCVGFKSLFGLTIYELTQKLRMSHALDLLRDSEMSITQIAFDVGYEHPSNFATAFKRITGISPTAARSAAKTSSRPSIDIGDDLVD</sequence>
<organism evidence="6 7">
    <name type="scientific">Kineobactrum salinum</name>
    <dbReference type="NCBI Taxonomy" id="2708301"/>
    <lineage>
        <taxon>Bacteria</taxon>
        <taxon>Pseudomonadati</taxon>
        <taxon>Pseudomonadota</taxon>
        <taxon>Gammaproteobacteria</taxon>
        <taxon>Cellvibrionales</taxon>
        <taxon>Halieaceae</taxon>
        <taxon>Kineobactrum</taxon>
    </lineage>
</organism>
<feature type="domain" description="HTH araC/xylS-type" evidence="5">
    <location>
        <begin position="225"/>
        <end position="323"/>
    </location>
</feature>
<dbReference type="Proteomes" id="UP000477680">
    <property type="component" value="Chromosome"/>
</dbReference>
<evidence type="ECO:0000256" key="4">
    <source>
        <dbReference type="SAM" id="MobiDB-lite"/>
    </source>
</evidence>
<dbReference type="PROSITE" id="PS00041">
    <property type="entry name" value="HTH_ARAC_FAMILY_1"/>
    <property type="match status" value="1"/>
</dbReference>
<accession>A0A6C0U0V6</accession>
<dbReference type="PROSITE" id="PS01124">
    <property type="entry name" value="HTH_ARAC_FAMILY_2"/>
    <property type="match status" value="1"/>
</dbReference>
<keyword evidence="3" id="KW-0804">Transcription</keyword>
<dbReference type="PRINTS" id="PR00032">
    <property type="entry name" value="HTHARAC"/>
</dbReference>
<dbReference type="KEGG" id="kim:G3T16_03530"/>
<evidence type="ECO:0000259" key="5">
    <source>
        <dbReference type="PROSITE" id="PS01124"/>
    </source>
</evidence>
<evidence type="ECO:0000313" key="6">
    <source>
        <dbReference type="EMBL" id="QIB64607.1"/>
    </source>
</evidence>
<feature type="compositionally biased region" description="Low complexity" evidence="4">
    <location>
        <begin position="320"/>
        <end position="331"/>
    </location>
</feature>
<dbReference type="GO" id="GO:0043565">
    <property type="term" value="F:sequence-specific DNA binding"/>
    <property type="evidence" value="ECO:0007669"/>
    <property type="project" value="InterPro"/>
</dbReference>
<dbReference type="InterPro" id="IPR018060">
    <property type="entry name" value="HTH_AraC"/>
</dbReference>
<dbReference type="SMART" id="SM00342">
    <property type="entry name" value="HTH_ARAC"/>
    <property type="match status" value="1"/>
</dbReference>
<reference evidence="6 7" key="1">
    <citation type="submission" date="2020-02" db="EMBL/GenBank/DDBJ databases">
        <title>Genome sequencing for Kineobactrum sp. M2.</title>
        <authorList>
            <person name="Park S.-J."/>
        </authorList>
    </citation>
    <scope>NUCLEOTIDE SEQUENCE [LARGE SCALE GENOMIC DNA]</scope>
    <source>
        <strain evidence="6 7">M2</strain>
    </source>
</reference>
<evidence type="ECO:0000313" key="7">
    <source>
        <dbReference type="Proteomes" id="UP000477680"/>
    </source>
</evidence>
<dbReference type="GO" id="GO:0003700">
    <property type="term" value="F:DNA-binding transcription factor activity"/>
    <property type="evidence" value="ECO:0007669"/>
    <property type="project" value="InterPro"/>
</dbReference>
<dbReference type="PANTHER" id="PTHR47893">
    <property type="entry name" value="REGULATORY PROTEIN PCHR"/>
    <property type="match status" value="1"/>
</dbReference>
<dbReference type="AlphaFoldDB" id="A0A6C0U0V6"/>
<dbReference type="InterPro" id="IPR020449">
    <property type="entry name" value="Tscrpt_reg_AraC-type_HTH"/>
</dbReference>
<gene>
    <name evidence="6" type="ORF">G3T16_03530</name>
</gene>
<evidence type="ECO:0000256" key="1">
    <source>
        <dbReference type="ARBA" id="ARBA00023015"/>
    </source>
</evidence>
<name>A0A6C0U0V6_9GAMM</name>
<keyword evidence="7" id="KW-1185">Reference proteome</keyword>
<dbReference type="EMBL" id="CP048711">
    <property type="protein sequence ID" value="QIB64607.1"/>
    <property type="molecule type" value="Genomic_DNA"/>
</dbReference>
<evidence type="ECO:0000256" key="3">
    <source>
        <dbReference type="ARBA" id="ARBA00023163"/>
    </source>
</evidence>
<dbReference type="Gene3D" id="1.10.10.60">
    <property type="entry name" value="Homeodomain-like"/>
    <property type="match status" value="2"/>
</dbReference>